<sequence>MKKVLILSILFISIFAVKGHAQCGDDLLKQALKEMGDTQYMKDFTIDLKQEKKDTKTGYVKFSVILNSRSQYKFNSVNGLGNPEKVIMQLYDGDKLLVSNFEGGKMYSAFEFLCLKTKVYSLVFSFKGGAEGCAKGVMSLVKQYSAAEISSM</sequence>
<feature type="chain" id="PRO_5041977086" description="DUF4252 domain-containing protein" evidence="1">
    <location>
        <begin position="22"/>
        <end position="152"/>
    </location>
</feature>
<comment type="caution">
    <text evidence="2">The sequence shown here is derived from an EMBL/GenBank/DDBJ whole genome shotgun (WGS) entry which is preliminary data.</text>
</comment>
<accession>A0AAE3M1D3</accession>
<reference evidence="2" key="1">
    <citation type="submission" date="2022-10" db="EMBL/GenBank/DDBJ databases">
        <authorList>
            <person name="Yu W.X."/>
        </authorList>
    </citation>
    <scope>NUCLEOTIDE SEQUENCE</scope>
    <source>
        <strain evidence="2">AAT</strain>
    </source>
</reference>
<protein>
    <recommendedName>
        <fullName evidence="4">DUF4252 domain-containing protein</fullName>
    </recommendedName>
</protein>
<feature type="signal peptide" evidence="1">
    <location>
        <begin position="1"/>
        <end position="21"/>
    </location>
</feature>
<evidence type="ECO:0000256" key="1">
    <source>
        <dbReference type="SAM" id="SignalP"/>
    </source>
</evidence>
<dbReference type="AlphaFoldDB" id="A0AAE3M1D3"/>
<evidence type="ECO:0000313" key="3">
    <source>
        <dbReference type="Proteomes" id="UP001209229"/>
    </source>
</evidence>
<dbReference type="Proteomes" id="UP001209229">
    <property type="component" value="Unassembled WGS sequence"/>
</dbReference>
<gene>
    <name evidence="2" type="ORF">OM075_01515</name>
</gene>
<keyword evidence="1" id="KW-0732">Signal</keyword>
<keyword evidence="3" id="KW-1185">Reference proteome</keyword>
<evidence type="ECO:0008006" key="4">
    <source>
        <dbReference type="Google" id="ProtNLM"/>
    </source>
</evidence>
<name>A0AAE3M1D3_9BACT</name>
<dbReference type="RefSeq" id="WP_301188692.1">
    <property type="nucleotide sequence ID" value="NZ_JAPDPJ010000001.1"/>
</dbReference>
<evidence type="ECO:0000313" key="2">
    <source>
        <dbReference type="EMBL" id="MCW3785121.1"/>
    </source>
</evidence>
<organism evidence="2 3">
    <name type="scientific">Plebeiibacterium sediminum</name>
    <dbReference type="NCBI Taxonomy" id="2992112"/>
    <lineage>
        <taxon>Bacteria</taxon>
        <taxon>Pseudomonadati</taxon>
        <taxon>Bacteroidota</taxon>
        <taxon>Bacteroidia</taxon>
        <taxon>Marinilabiliales</taxon>
        <taxon>Marinilabiliaceae</taxon>
        <taxon>Plebeiibacterium</taxon>
    </lineage>
</organism>
<proteinExistence type="predicted"/>
<dbReference type="EMBL" id="JAPDPJ010000001">
    <property type="protein sequence ID" value="MCW3785121.1"/>
    <property type="molecule type" value="Genomic_DNA"/>
</dbReference>